<feature type="domain" description="Glycosyl hydrolase family 92" evidence="2">
    <location>
        <begin position="428"/>
        <end position="949"/>
    </location>
</feature>
<evidence type="ECO:0000256" key="1">
    <source>
        <dbReference type="SAM" id="MobiDB-lite"/>
    </source>
</evidence>
<feature type="region of interest" description="Disordered" evidence="1">
    <location>
        <begin position="1"/>
        <end position="20"/>
    </location>
</feature>
<keyword evidence="5" id="KW-1185">Reference proteome</keyword>
<keyword evidence="4" id="KW-0378">Hydrolase</keyword>
<dbReference type="GO" id="GO:0016787">
    <property type="term" value="F:hydrolase activity"/>
    <property type="evidence" value="ECO:0007669"/>
    <property type="project" value="UniProtKB-KW"/>
</dbReference>
<dbReference type="InterPro" id="IPR050883">
    <property type="entry name" value="PNGase"/>
</dbReference>
<proteinExistence type="predicted"/>
<name>A0ABW4S1P8_9ACTN</name>
<accession>A0ABW4S1P8</accession>
<dbReference type="Gene3D" id="1.20.1610.10">
    <property type="entry name" value="alpha-1,2-mannosidases domains"/>
    <property type="match status" value="1"/>
</dbReference>
<dbReference type="InterPro" id="IPR012939">
    <property type="entry name" value="Glyco_hydro_92"/>
</dbReference>
<organism evidence="4 5">
    <name type="scientific">Luteococcus peritonei</name>
    <dbReference type="NCBI Taxonomy" id="88874"/>
    <lineage>
        <taxon>Bacteria</taxon>
        <taxon>Bacillati</taxon>
        <taxon>Actinomycetota</taxon>
        <taxon>Actinomycetes</taxon>
        <taxon>Propionibacteriales</taxon>
        <taxon>Propionibacteriaceae</taxon>
        <taxon>Luteococcus</taxon>
    </lineage>
</organism>
<sequence length="1087" mass="120330">MPETTAGTGPVLTSSPGPTRPMASMALVGLRHGPVWRYRQQASGGSTRIADGFTVEPGTVYELAFFPDLEHDSTSNDSPEPNFDGCHVTVELVTDDGVVHLKDQHEHLVRWGEERGCLVADNWNLLQLDLEPLVGRQVHEVRLASASGRTGSGWLQAYGPAPRPVEQADVVDRVRTTRGTHSAFLYSRGNALPLTCVPQGFNFLVPLTEGRDRNWLYGWHRDGGPSPRLQALAFCHQPSPWIADRSAFQVMPWQGRMTVSPTRRSRGFSHDDEIDRPHYYRVDLEGGIRAEMTPTSRAAIFKFNFSEPGRHGVVLDQPFLGSMHCEQLDDGRVAFHAAVAPAEGWVVGLHRPSPPAYVYGETSVPATIHRARERRSPLEGLVINGKRLHKSWFGKLTVPLPRPQAAILETEADVVEVRAAMSFLGVEQARRNLEMEVGSDVFDDVAGRAQSAWRELLGRLEIDGGTLDQRVSAWSNLATLFCWPNEHHENIGTPEEPHWAYASPFRPASLHGPRRTGCERVDGELYVNNGYWDTFRTAWPLYSLLVPEKAPQLLRGILQQYRDGGWMARWSAPGYVDCMPGTSSDVVFADASLHGTLSAADELEAYDSALRNASVPSDSALTGRKGIGHGRFVGWIDTDTEEGLAWTMDNACGDAALSLWSGRLAARARSLLGERPGLLQGQEQQLVDRLAEFEANEAWFANRGLVHQQMFDPRVGFYLGRRPDGRFRVEPADFDPRHWGHDYTETNAWGQAFHAPHDGAAQARQFGGEAALGRKLDEMLATPATTRPSMWGSYSYNTQEMNEAQADGIGQLAISNQPAHHIPFMYLFAGQPHKTQWLTRELLDKKFVGSEIGQGYPGDEDNGEMSGYWLLLAMGLFPLYVGGGELAITAPLFAKLAWNRADGSRLEIRATGIEHRYIQSLRVNGERWNAVTIPTEMLRGDALLEFELGPEPSSWGAGTRPWSASTASGEPRSWQRDRTGEATLDGHASLMDDRGRTVTRLAARDVVTLTWDEPFVPSHLTLTGPGLEAPALRVEVRRAGQWQDAGIRPRASRWADQTQAHLLGPEPIDGVRLLATGACRLSQVEVY</sequence>
<evidence type="ECO:0000259" key="3">
    <source>
        <dbReference type="Pfam" id="PF17678"/>
    </source>
</evidence>
<gene>
    <name evidence="4" type="ORF">ACFSCS_15405</name>
</gene>
<feature type="region of interest" description="Disordered" evidence="1">
    <location>
        <begin position="950"/>
        <end position="978"/>
    </location>
</feature>
<dbReference type="Pfam" id="PF07971">
    <property type="entry name" value="Glyco_hydro_92"/>
    <property type="match status" value="1"/>
</dbReference>
<dbReference type="Gene3D" id="1.20.1050.60">
    <property type="entry name" value="alpha-1,2-mannosidase"/>
    <property type="match status" value="1"/>
</dbReference>
<dbReference type="Pfam" id="PF17678">
    <property type="entry name" value="Glyco_hydro_92N"/>
    <property type="match status" value="1"/>
</dbReference>
<comment type="caution">
    <text evidence="4">The sequence shown here is derived from an EMBL/GenBank/DDBJ whole genome shotgun (WGS) entry which is preliminary data.</text>
</comment>
<protein>
    <submittedName>
        <fullName evidence="4">GH92 family glycosyl hydrolase</fullName>
    </submittedName>
</protein>
<dbReference type="PANTHER" id="PTHR12143:SF43">
    <property type="entry name" value="PUTATIVE-RELATED"/>
    <property type="match status" value="1"/>
</dbReference>
<feature type="domain" description="Glycosyl hydrolase family 92 N-terminal" evidence="3">
    <location>
        <begin position="176"/>
        <end position="366"/>
    </location>
</feature>
<feature type="compositionally biased region" description="Polar residues" evidence="1">
    <location>
        <begin position="1"/>
        <end position="17"/>
    </location>
</feature>
<evidence type="ECO:0000313" key="5">
    <source>
        <dbReference type="Proteomes" id="UP001597326"/>
    </source>
</evidence>
<dbReference type="InterPro" id="IPR008928">
    <property type="entry name" value="6-hairpin_glycosidase_sf"/>
</dbReference>
<dbReference type="RefSeq" id="WP_343876054.1">
    <property type="nucleotide sequence ID" value="NZ_BAAAIX010000037.1"/>
</dbReference>
<dbReference type="PANTHER" id="PTHR12143">
    <property type="entry name" value="PEPTIDE N-GLYCANASE PNGASE -RELATED"/>
    <property type="match status" value="1"/>
</dbReference>
<reference evidence="5" key="1">
    <citation type="journal article" date="2019" name="Int. J. Syst. Evol. Microbiol.">
        <title>The Global Catalogue of Microorganisms (GCM) 10K type strain sequencing project: providing services to taxonomists for standard genome sequencing and annotation.</title>
        <authorList>
            <consortium name="The Broad Institute Genomics Platform"/>
            <consortium name="The Broad Institute Genome Sequencing Center for Infectious Disease"/>
            <person name="Wu L."/>
            <person name="Ma J."/>
        </authorList>
    </citation>
    <scope>NUCLEOTIDE SEQUENCE [LARGE SCALE GENOMIC DNA]</scope>
    <source>
        <strain evidence="5">CAIM 431</strain>
    </source>
</reference>
<dbReference type="Gene3D" id="3.30.2080.10">
    <property type="entry name" value="GH92 mannosidase domain"/>
    <property type="match status" value="1"/>
</dbReference>
<dbReference type="EMBL" id="JBHUFZ010000036">
    <property type="protein sequence ID" value="MFD1891558.1"/>
    <property type="molecule type" value="Genomic_DNA"/>
</dbReference>
<dbReference type="InterPro" id="IPR041371">
    <property type="entry name" value="GH92_N"/>
</dbReference>
<dbReference type="InterPro" id="IPR014718">
    <property type="entry name" value="GH-type_carb-bd"/>
</dbReference>
<dbReference type="Gene3D" id="2.70.98.10">
    <property type="match status" value="1"/>
</dbReference>
<dbReference type="SUPFAM" id="SSF48208">
    <property type="entry name" value="Six-hairpin glycosidases"/>
    <property type="match status" value="1"/>
</dbReference>
<dbReference type="Proteomes" id="UP001597326">
    <property type="component" value="Unassembled WGS sequence"/>
</dbReference>
<evidence type="ECO:0000313" key="4">
    <source>
        <dbReference type="EMBL" id="MFD1891558.1"/>
    </source>
</evidence>
<evidence type="ECO:0000259" key="2">
    <source>
        <dbReference type="Pfam" id="PF07971"/>
    </source>
</evidence>